<evidence type="ECO:0000313" key="4">
    <source>
        <dbReference type="EMBL" id="TPX37141.1"/>
    </source>
</evidence>
<dbReference type="Gene3D" id="3.40.50.12390">
    <property type="match status" value="1"/>
</dbReference>
<dbReference type="GO" id="GO:0000956">
    <property type="term" value="P:nuclear-transcribed mRNA catabolic process"/>
    <property type="evidence" value="ECO:0007669"/>
    <property type="project" value="TreeGrafter"/>
</dbReference>
<dbReference type="STRING" id="1806994.A0A507CCB8"/>
<feature type="domain" description="Xrn1 N-terminal" evidence="3">
    <location>
        <begin position="1"/>
        <end position="203"/>
    </location>
</feature>
<dbReference type="PANTHER" id="PTHR12341">
    <property type="entry name" value="5'-&gt;3' EXORIBONUCLEASE"/>
    <property type="match status" value="1"/>
</dbReference>
<evidence type="ECO:0000313" key="5">
    <source>
        <dbReference type="Proteomes" id="UP000319731"/>
    </source>
</evidence>
<keyword evidence="5" id="KW-1185">Reference proteome</keyword>
<dbReference type="AlphaFoldDB" id="A0A507CCB8"/>
<dbReference type="GO" id="GO:0005634">
    <property type="term" value="C:nucleus"/>
    <property type="evidence" value="ECO:0007669"/>
    <property type="project" value="TreeGrafter"/>
</dbReference>
<feature type="region of interest" description="Disordered" evidence="2">
    <location>
        <begin position="519"/>
        <end position="574"/>
    </location>
</feature>
<comment type="similarity">
    <text evidence="1">Belongs to the 5'-3' exonuclease family.</text>
</comment>
<evidence type="ECO:0000256" key="2">
    <source>
        <dbReference type="SAM" id="MobiDB-lite"/>
    </source>
</evidence>
<dbReference type="EMBL" id="QEAO01000003">
    <property type="protein sequence ID" value="TPX37141.1"/>
    <property type="molecule type" value="Genomic_DNA"/>
</dbReference>
<dbReference type="RefSeq" id="XP_031027211.1">
    <property type="nucleotide sequence ID" value="XM_031166958.1"/>
</dbReference>
<dbReference type="GO" id="GO:0003723">
    <property type="term" value="F:RNA binding"/>
    <property type="evidence" value="ECO:0007669"/>
    <property type="project" value="TreeGrafter"/>
</dbReference>
<dbReference type="PANTHER" id="PTHR12341:SF7">
    <property type="entry name" value="5'-3' EXORIBONUCLEASE 1"/>
    <property type="match status" value="1"/>
</dbReference>
<accession>A0A507CCB8</accession>
<sequence length="574" mass="64083">MGIPGFYTWLKTLCPKPFTRLLPGTKADTSSSPKQAFDHVLVDCNNMIHRAASSANTDVRVIRAFHQKLLMELRKNIIPTKSLFLAMDGPGPMAKIMEQRRRRVDSTNRMERQTESAFAPANFTPGCEFMNTMDNYLVNFAARAFAMDTFKPPLELTVSGSRLKLIQEAKHLLKTQEKGDTYCFVTADADIIALSMASQLPVFIYKSQTQEILDVSLLSKSIASKFPANAFPDRIARDFALLTVFSGGDTIPKMRHVSITSLWNTYVEFRQKHKDLYLSTDGERGGISTKGLYTFCKLGIDENILMAHDPRTKERKSIENSSGSNVQVDEWIKGMAWVLDGGLRGEHLDYSILYLGRAPTPTDVIKYLESTVGEGVISVKQQDEAVMAPDTRVPALTPEMCAASLLPARMQNLIPELYRPLLHEVDAELIRAGDDSVACAQVIHSIPSRPLPPDTSKVPGRLITVSGPRDDIKAHLNSWLPHIKGFSYLTDLSKFKVFYATRYNNNSNKVGNLAHRKVNKEKVNSVGLKKKSKPHRESNKMAKAPTPSQPSVKKHHVAPMMLDRKPVEQTSLEA</sequence>
<dbReference type="OrthoDB" id="372487at2759"/>
<protein>
    <recommendedName>
        <fullName evidence="3">Xrn1 N-terminal domain-containing protein</fullName>
    </recommendedName>
</protein>
<dbReference type="GeneID" id="42002255"/>
<gene>
    <name evidence="4" type="ORF">SmJEL517_g01030</name>
</gene>
<reference evidence="4 5" key="1">
    <citation type="journal article" date="2019" name="Sci. Rep.">
        <title>Comparative genomics of chytrid fungi reveal insights into the obligate biotrophic and pathogenic lifestyle of Synchytrium endobioticum.</title>
        <authorList>
            <person name="van de Vossenberg B.T.L.H."/>
            <person name="Warris S."/>
            <person name="Nguyen H.D.T."/>
            <person name="van Gent-Pelzer M.P.E."/>
            <person name="Joly D.L."/>
            <person name="van de Geest H.C."/>
            <person name="Bonants P.J.M."/>
            <person name="Smith D.S."/>
            <person name="Levesque C.A."/>
            <person name="van der Lee T.A.J."/>
        </authorList>
    </citation>
    <scope>NUCLEOTIDE SEQUENCE [LARGE SCALE GENOMIC DNA]</scope>
    <source>
        <strain evidence="4 5">JEL517</strain>
    </source>
</reference>
<name>A0A507CCB8_9FUNG</name>
<evidence type="ECO:0000256" key="1">
    <source>
        <dbReference type="ARBA" id="ARBA00038299"/>
    </source>
</evidence>
<dbReference type="InterPro" id="IPR027073">
    <property type="entry name" value="5_3_exoribonuclease"/>
</dbReference>
<dbReference type="Pfam" id="PF03159">
    <property type="entry name" value="XRN_N"/>
    <property type="match status" value="1"/>
</dbReference>
<organism evidence="4 5">
    <name type="scientific">Synchytrium microbalum</name>
    <dbReference type="NCBI Taxonomy" id="1806994"/>
    <lineage>
        <taxon>Eukaryota</taxon>
        <taxon>Fungi</taxon>
        <taxon>Fungi incertae sedis</taxon>
        <taxon>Chytridiomycota</taxon>
        <taxon>Chytridiomycota incertae sedis</taxon>
        <taxon>Chytridiomycetes</taxon>
        <taxon>Synchytriales</taxon>
        <taxon>Synchytriaceae</taxon>
        <taxon>Synchytrium</taxon>
    </lineage>
</organism>
<dbReference type="InterPro" id="IPR004859">
    <property type="entry name" value="Xrn1_N"/>
</dbReference>
<dbReference type="Proteomes" id="UP000319731">
    <property type="component" value="Unassembled WGS sequence"/>
</dbReference>
<proteinExistence type="inferred from homology"/>
<dbReference type="GO" id="GO:0016075">
    <property type="term" value="P:rRNA catabolic process"/>
    <property type="evidence" value="ECO:0007669"/>
    <property type="project" value="TreeGrafter"/>
</dbReference>
<evidence type="ECO:0000259" key="3">
    <source>
        <dbReference type="Pfam" id="PF03159"/>
    </source>
</evidence>
<dbReference type="GO" id="GO:0004534">
    <property type="term" value="F:5'-3' RNA exonuclease activity"/>
    <property type="evidence" value="ECO:0007669"/>
    <property type="project" value="UniProtKB-ARBA"/>
</dbReference>
<comment type="caution">
    <text evidence="4">The sequence shown here is derived from an EMBL/GenBank/DDBJ whole genome shotgun (WGS) entry which is preliminary data.</text>
</comment>